<evidence type="ECO:0000313" key="1">
    <source>
        <dbReference type="EMBL" id="CAB4583899.1"/>
    </source>
</evidence>
<sequence>MTRNTIMKFCPAAKAWVANNTKMALVNNSVTTFAVNATGPRNRSKY</sequence>
<proteinExistence type="predicted"/>
<dbReference type="AlphaFoldDB" id="A0A6J6F8E5"/>
<gene>
    <name evidence="1" type="ORF">UFOPK1726_01101</name>
</gene>
<organism evidence="1">
    <name type="scientific">freshwater metagenome</name>
    <dbReference type="NCBI Taxonomy" id="449393"/>
    <lineage>
        <taxon>unclassified sequences</taxon>
        <taxon>metagenomes</taxon>
        <taxon>ecological metagenomes</taxon>
    </lineage>
</organism>
<reference evidence="1" key="1">
    <citation type="submission" date="2020-05" db="EMBL/GenBank/DDBJ databases">
        <authorList>
            <person name="Chiriac C."/>
            <person name="Salcher M."/>
            <person name="Ghai R."/>
            <person name="Kavagutti S V."/>
        </authorList>
    </citation>
    <scope>NUCLEOTIDE SEQUENCE</scope>
</reference>
<protein>
    <submittedName>
        <fullName evidence="1">Unannotated protein</fullName>
    </submittedName>
</protein>
<accession>A0A6J6F8E5</accession>
<dbReference type="EMBL" id="CAEZTT010000155">
    <property type="protein sequence ID" value="CAB4583899.1"/>
    <property type="molecule type" value="Genomic_DNA"/>
</dbReference>
<name>A0A6J6F8E5_9ZZZZ</name>